<dbReference type="EMBL" id="JAUSYA010000001">
    <property type="protein sequence ID" value="MDQ0686377.1"/>
    <property type="molecule type" value="Genomic_DNA"/>
</dbReference>
<keyword evidence="2" id="KW-1185">Reference proteome</keyword>
<sequence length="136" mass="13365">MRPTAVAATAAVPSAASPCPMAWVRPAGIAGSAGPAFFGGLALLGPLEPLEPFAFFAFFGSLESVRSLESPESVGPLASTGALASLVSLGVFLGGVEGWCLAGMTAPVRIKGGGRMDVVGGGSCEGVPEEPSTLCG</sequence>
<evidence type="ECO:0000313" key="1">
    <source>
        <dbReference type="EMBL" id="MDQ0686377.1"/>
    </source>
</evidence>
<accession>A0ABU0Q6T3</accession>
<comment type="caution">
    <text evidence="1">The sequence shown here is derived from an EMBL/GenBank/DDBJ whole genome shotgun (WGS) entry which is preliminary data.</text>
</comment>
<organism evidence="1 2">
    <name type="scientific">Streptomyces achromogenes</name>
    <dbReference type="NCBI Taxonomy" id="67255"/>
    <lineage>
        <taxon>Bacteria</taxon>
        <taxon>Bacillati</taxon>
        <taxon>Actinomycetota</taxon>
        <taxon>Actinomycetes</taxon>
        <taxon>Kitasatosporales</taxon>
        <taxon>Streptomycetaceae</taxon>
        <taxon>Streptomyces</taxon>
    </lineage>
</organism>
<evidence type="ECO:0000313" key="2">
    <source>
        <dbReference type="Proteomes" id="UP001243364"/>
    </source>
</evidence>
<evidence type="ECO:0008006" key="3">
    <source>
        <dbReference type="Google" id="ProtNLM"/>
    </source>
</evidence>
<dbReference type="Proteomes" id="UP001243364">
    <property type="component" value="Unassembled WGS sequence"/>
</dbReference>
<protein>
    <recommendedName>
        <fullName evidence="3">Secreted protein</fullName>
    </recommendedName>
</protein>
<reference evidence="1 2" key="1">
    <citation type="submission" date="2023-07" db="EMBL/GenBank/DDBJ databases">
        <title>Comparative genomics of wheat-associated soil bacteria to identify genetic determinants of phenazine resistance.</title>
        <authorList>
            <person name="Mouncey N."/>
        </authorList>
    </citation>
    <scope>NUCLEOTIDE SEQUENCE [LARGE SCALE GENOMIC DNA]</scope>
    <source>
        <strain evidence="1 2">W4I19-2</strain>
    </source>
</reference>
<proteinExistence type="predicted"/>
<gene>
    <name evidence="1" type="ORF">QFZ56_005340</name>
</gene>
<name>A0ABU0Q6T3_STRAH</name>